<accession>A0A139AZX7</accession>
<gene>
    <name evidence="1" type="ORF">M427DRAFT_50629</name>
</gene>
<keyword evidence="2" id="KW-1185">Reference proteome</keyword>
<proteinExistence type="predicted"/>
<dbReference type="AlphaFoldDB" id="A0A139AZX7"/>
<dbReference type="EMBL" id="KQ965731">
    <property type="protein sequence ID" value="KXS22298.1"/>
    <property type="molecule type" value="Genomic_DNA"/>
</dbReference>
<organism evidence="1 2">
    <name type="scientific">Gonapodya prolifera (strain JEL478)</name>
    <name type="common">Monoblepharis prolifera</name>
    <dbReference type="NCBI Taxonomy" id="1344416"/>
    <lineage>
        <taxon>Eukaryota</taxon>
        <taxon>Fungi</taxon>
        <taxon>Fungi incertae sedis</taxon>
        <taxon>Chytridiomycota</taxon>
        <taxon>Chytridiomycota incertae sedis</taxon>
        <taxon>Monoblepharidomycetes</taxon>
        <taxon>Monoblepharidales</taxon>
        <taxon>Gonapodyaceae</taxon>
        <taxon>Gonapodya</taxon>
    </lineage>
</organism>
<sequence>MASNADASMEALRKYYGKSDDSQMYMLCLVLHPAYKLAWIQENGWEPHYIKAAELLRDTYIILF</sequence>
<name>A0A139AZX7_GONPJ</name>
<evidence type="ECO:0000313" key="2">
    <source>
        <dbReference type="Proteomes" id="UP000070544"/>
    </source>
</evidence>
<reference evidence="1 2" key="1">
    <citation type="journal article" date="2015" name="Genome Biol. Evol.">
        <title>Phylogenomic analyses indicate that early fungi evolved digesting cell walls of algal ancestors of land plants.</title>
        <authorList>
            <person name="Chang Y."/>
            <person name="Wang S."/>
            <person name="Sekimoto S."/>
            <person name="Aerts A.L."/>
            <person name="Choi C."/>
            <person name="Clum A."/>
            <person name="LaButti K.M."/>
            <person name="Lindquist E.A."/>
            <person name="Yee Ngan C."/>
            <person name="Ohm R.A."/>
            <person name="Salamov A.A."/>
            <person name="Grigoriev I.V."/>
            <person name="Spatafora J.W."/>
            <person name="Berbee M.L."/>
        </authorList>
    </citation>
    <scope>NUCLEOTIDE SEQUENCE [LARGE SCALE GENOMIC DNA]</scope>
    <source>
        <strain evidence="1 2">JEL478</strain>
    </source>
</reference>
<dbReference type="OrthoDB" id="3359487at2759"/>
<evidence type="ECO:0000313" key="1">
    <source>
        <dbReference type="EMBL" id="KXS22298.1"/>
    </source>
</evidence>
<dbReference type="Proteomes" id="UP000070544">
    <property type="component" value="Unassembled WGS sequence"/>
</dbReference>
<protein>
    <submittedName>
        <fullName evidence="1">Uncharacterized protein</fullName>
    </submittedName>
</protein>